<dbReference type="InterPro" id="IPR043129">
    <property type="entry name" value="ATPase_NBD"/>
</dbReference>
<dbReference type="PANTHER" id="PTHR30005:SF14">
    <property type="entry name" value="EXOPOLYPHOSPHATASE"/>
    <property type="match status" value="1"/>
</dbReference>
<evidence type="ECO:0000256" key="1">
    <source>
        <dbReference type="ARBA" id="ARBA00022801"/>
    </source>
</evidence>
<protein>
    <submittedName>
        <fullName evidence="4">Ppx/GppA phosphatase family protein</fullName>
    </submittedName>
</protein>
<dbReference type="Pfam" id="PF21447">
    <property type="entry name" value="Ppx-GppA_III"/>
    <property type="match status" value="1"/>
</dbReference>
<feature type="domain" description="Ppx/GppA phosphatase N-terminal" evidence="2">
    <location>
        <begin position="35"/>
        <end position="316"/>
    </location>
</feature>
<evidence type="ECO:0000259" key="2">
    <source>
        <dbReference type="Pfam" id="PF02541"/>
    </source>
</evidence>
<keyword evidence="5" id="KW-1185">Reference proteome</keyword>
<evidence type="ECO:0000259" key="3">
    <source>
        <dbReference type="Pfam" id="PF21447"/>
    </source>
</evidence>
<dbReference type="Gene3D" id="3.30.420.40">
    <property type="match status" value="1"/>
</dbReference>
<dbReference type="SUPFAM" id="SSF53067">
    <property type="entry name" value="Actin-like ATPase domain"/>
    <property type="match status" value="2"/>
</dbReference>
<evidence type="ECO:0000313" key="5">
    <source>
        <dbReference type="Proteomes" id="UP001239019"/>
    </source>
</evidence>
<gene>
    <name evidence="4" type="ORF">RBH19_11900</name>
</gene>
<accession>A0ABU0W9Z4</accession>
<dbReference type="Pfam" id="PF02541">
    <property type="entry name" value="Ppx-GppA"/>
    <property type="match status" value="1"/>
</dbReference>
<dbReference type="CDD" id="cd24053">
    <property type="entry name" value="ASKHA_NBD_EcPPX-GppA-like"/>
    <property type="match status" value="1"/>
</dbReference>
<dbReference type="InterPro" id="IPR048950">
    <property type="entry name" value="Ppx_GppA_C"/>
</dbReference>
<dbReference type="Gene3D" id="1.10.3210.10">
    <property type="entry name" value="Hypothetical protein af1432"/>
    <property type="match status" value="1"/>
</dbReference>
<dbReference type="Proteomes" id="UP001239019">
    <property type="component" value="Unassembled WGS sequence"/>
</dbReference>
<dbReference type="InterPro" id="IPR030673">
    <property type="entry name" value="PyroPPase_GppA_Ppx"/>
</dbReference>
<dbReference type="PIRSF" id="PIRSF001267">
    <property type="entry name" value="Pyrophosphatase_GppA_Ppx"/>
    <property type="match status" value="1"/>
</dbReference>
<dbReference type="InterPro" id="IPR003695">
    <property type="entry name" value="Ppx_GppA_N"/>
</dbReference>
<dbReference type="RefSeq" id="WP_306729070.1">
    <property type="nucleotide sequence ID" value="NZ_JAVDDT010000008.1"/>
</dbReference>
<dbReference type="EMBL" id="JAVDDT010000008">
    <property type="protein sequence ID" value="MDQ2070573.1"/>
    <property type="molecule type" value="Genomic_DNA"/>
</dbReference>
<dbReference type="Gene3D" id="3.30.420.150">
    <property type="entry name" value="Exopolyphosphatase. Domain 2"/>
    <property type="match status" value="1"/>
</dbReference>
<dbReference type="PANTHER" id="PTHR30005">
    <property type="entry name" value="EXOPOLYPHOSPHATASE"/>
    <property type="match status" value="1"/>
</dbReference>
<sequence length="511" mass="55895">MGPLVEQVREWWPLARGERLLAAIDLGSNSFHLIVARLHGRDLHVIDRIKETVRLRSGLSDDGDLAPEARTRALSCLSRFGDRLKGMDSAQVRAVGTDALRRAGDSRDFLEAAEAALGHPIEIISGYEEARLIYAGATPDVSEGEEARLVLDIGGGSTEVILGQGARPKLLESLGMGSVSLTERCFDGGEVSRSAMKRALRIARGEISGVAPAYRRVGWGRALGASGTIRSIAAIAEARGWSESGITPDSLAALCDDLVARGRPEADDYPELRPDRVPILPGGTAILSAVFEALDIECMEIAPGALREGLLEDMAGRIRHRDVRDRTVTVMMGRYRMDRAHGRAVARTAVEAWDAVAAPWGLDQRPETREFLRWAACLHEIGMAVSHSQHHRHGGYILGHADMAGFSRDDQSMLSVLARLQRKKLSRRVLDELAHRHRPFGLHLACLLRVAIVLHRARDGIPSLAFSADRPTAWTLTLPEGWLERHPLLADDLAEEVDFEEAAGLRLEVCS</sequence>
<comment type="caution">
    <text evidence="4">The sequence shown here is derived from an EMBL/GenBank/DDBJ whole genome shotgun (WGS) entry which is preliminary data.</text>
</comment>
<feature type="domain" description="Ppx/GppA phosphatase C-terminal" evidence="3">
    <location>
        <begin position="323"/>
        <end position="496"/>
    </location>
</feature>
<dbReference type="InterPro" id="IPR050273">
    <property type="entry name" value="GppA/Ppx_hydrolase"/>
</dbReference>
<dbReference type="SUPFAM" id="SSF109604">
    <property type="entry name" value="HD-domain/PDEase-like"/>
    <property type="match status" value="1"/>
</dbReference>
<reference evidence="4 5" key="1">
    <citation type="submission" date="2023-08" db="EMBL/GenBank/DDBJ databases">
        <title>Whole-genome sequencing of halo(alkali)philic microorganisms from hypersaline lakes.</title>
        <authorList>
            <person name="Sorokin D.Y."/>
            <person name="Abbas B."/>
            <person name="Merkel A.Y."/>
        </authorList>
    </citation>
    <scope>NUCLEOTIDE SEQUENCE [LARGE SCALE GENOMIC DNA]</scope>
    <source>
        <strain evidence="4 5">AB-CW4</strain>
    </source>
</reference>
<evidence type="ECO:0000313" key="4">
    <source>
        <dbReference type="EMBL" id="MDQ2070573.1"/>
    </source>
</evidence>
<organism evidence="4 5">
    <name type="scientific">Natronospira bacteriovora</name>
    <dbReference type="NCBI Taxonomy" id="3069753"/>
    <lineage>
        <taxon>Bacteria</taxon>
        <taxon>Pseudomonadati</taxon>
        <taxon>Pseudomonadota</taxon>
        <taxon>Gammaproteobacteria</taxon>
        <taxon>Natronospirales</taxon>
        <taxon>Natronospiraceae</taxon>
        <taxon>Natronospira</taxon>
    </lineage>
</organism>
<keyword evidence="1" id="KW-0378">Hydrolase</keyword>
<name>A0ABU0W9Z4_9GAMM</name>
<proteinExistence type="predicted"/>